<evidence type="ECO:0000256" key="3">
    <source>
        <dbReference type="ARBA" id="ARBA00012662"/>
    </source>
</evidence>
<evidence type="ECO:0000256" key="5">
    <source>
        <dbReference type="ARBA" id="ARBA00022801"/>
    </source>
</evidence>
<dbReference type="GO" id="GO:0006004">
    <property type="term" value="P:fucose metabolic process"/>
    <property type="evidence" value="ECO:0007669"/>
    <property type="project" value="InterPro"/>
</dbReference>
<protein>
    <recommendedName>
        <fullName evidence="3">alpha-L-fucosidase</fullName>
        <ecNumber evidence="3">3.2.1.51</ecNumber>
    </recommendedName>
</protein>
<keyword evidence="5" id="KW-0378">Hydrolase</keyword>
<dbReference type="InterPro" id="IPR017853">
    <property type="entry name" value="GH"/>
</dbReference>
<evidence type="ECO:0000256" key="1">
    <source>
        <dbReference type="ARBA" id="ARBA00004071"/>
    </source>
</evidence>
<dbReference type="Pfam" id="PF16757">
    <property type="entry name" value="Fucosidase_C"/>
    <property type="match status" value="1"/>
</dbReference>
<dbReference type="PIRSF" id="PIRSF001092">
    <property type="entry name" value="Alpha-L-fucosidase"/>
    <property type="match status" value="1"/>
</dbReference>
<comment type="function">
    <text evidence="1">Alpha-L-fucosidase is responsible for hydrolyzing the alpha-1,6-linked fucose joined to the reducing-end N-acetylglucosamine of the carbohydrate moieties of glycoproteins.</text>
</comment>
<evidence type="ECO:0000259" key="8">
    <source>
        <dbReference type="Pfam" id="PF16757"/>
    </source>
</evidence>
<dbReference type="GO" id="GO:0016139">
    <property type="term" value="P:glycoside catabolic process"/>
    <property type="evidence" value="ECO:0007669"/>
    <property type="project" value="TreeGrafter"/>
</dbReference>
<dbReference type="Pfam" id="PF01120">
    <property type="entry name" value="Alpha_L_fucos"/>
    <property type="match status" value="1"/>
</dbReference>
<dbReference type="GO" id="GO:0005764">
    <property type="term" value="C:lysosome"/>
    <property type="evidence" value="ECO:0007669"/>
    <property type="project" value="TreeGrafter"/>
</dbReference>
<dbReference type="PANTHER" id="PTHR10030">
    <property type="entry name" value="ALPHA-L-FUCOSIDASE"/>
    <property type="match status" value="1"/>
</dbReference>
<dbReference type="KEGG" id="pfer:IRI77_27235"/>
<dbReference type="EMBL" id="CP063849">
    <property type="protein sequence ID" value="QOY86470.1"/>
    <property type="molecule type" value="Genomic_DNA"/>
</dbReference>
<keyword evidence="10" id="KW-1185">Reference proteome</keyword>
<name>A0A7S7SJZ7_PALFE</name>
<gene>
    <name evidence="9" type="ORF">IRI77_27235</name>
</gene>
<evidence type="ECO:0000313" key="9">
    <source>
        <dbReference type="EMBL" id="QOY86470.1"/>
    </source>
</evidence>
<evidence type="ECO:0000259" key="7">
    <source>
        <dbReference type="Pfam" id="PF01120"/>
    </source>
</evidence>
<dbReference type="SUPFAM" id="SSF51445">
    <property type="entry name" value="(Trans)glycosidases"/>
    <property type="match status" value="1"/>
</dbReference>
<reference evidence="9 10" key="1">
    <citation type="submission" date="2020-10" db="EMBL/GenBank/DDBJ databases">
        <title>Complete genome sequence of Paludibaculum fermentans P105T, a facultatively anaerobic acidobacterium capable of dissimilatory Fe(III) reduction.</title>
        <authorList>
            <person name="Dedysh S.N."/>
            <person name="Beletsky A.V."/>
            <person name="Kulichevskaya I.S."/>
            <person name="Mardanov A.V."/>
            <person name="Ravin N.V."/>
        </authorList>
    </citation>
    <scope>NUCLEOTIDE SEQUENCE [LARGE SCALE GENOMIC DNA]</scope>
    <source>
        <strain evidence="9 10">P105</strain>
    </source>
</reference>
<dbReference type="Gene3D" id="2.60.40.1180">
    <property type="entry name" value="Golgi alpha-mannosidase II"/>
    <property type="match status" value="1"/>
</dbReference>
<comment type="similarity">
    <text evidence="2">Belongs to the glycosyl hydrolase 29 family.</text>
</comment>
<dbReference type="Gene3D" id="3.20.20.80">
    <property type="entry name" value="Glycosidases"/>
    <property type="match status" value="1"/>
</dbReference>
<evidence type="ECO:0000256" key="4">
    <source>
        <dbReference type="ARBA" id="ARBA00022729"/>
    </source>
</evidence>
<evidence type="ECO:0000256" key="2">
    <source>
        <dbReference type="ARBA" id="ARBA00007951"/>
    </source>
</evidence>
<feature type="domain" description="Alpha-L-fucosidase C-terminal" evidence="8">
    <location>
        <begin position="418"/>
        <end position="491"/>
    </location>
</feature>
<keyword evidence="4" id="KW-0732">Signal</keyword>
<dbReference type="EC" id="3.2.1.51" evidence="3"/>
<dbReference type="Proteomes" id="UP000593892">
    <property type="component" value="Chromosome"/>
</dbReference>
<dbReference type="InterPro" id="IPR016286">
    <property type="entry name" value="FUC_metazoa-typ"/>
</dbReference>
<dbReference type="InterPro" id="IPR013780">
    <property type="entry name" value="Glyco_hydro_b"/>
</dbReference>
<sequence length="493" mass="55993">MKTTWMVLIPMLAASAQQVQPGKPVEATWSSLAAHEVPAWLEDAKFGIYAHWGVYSVPAFGTEWYGRRMYDPKDIYGTYQHHRKTYGTQDSFGYKDLVPLFKAEKFDAAEWAAIIQQSGARYAGTAVVHHDGFLLWRSKVSRWNSAEMGPKRDLYGELVKALRARGLKIVATEHHMRTFNWYLPADRSFVDEQRKANFDIYDPRYADLYWNEFTGRKSDFMEKWQAKLLELMDNYRPDVLWFDGGDFTSPGVETYVRNSLAHYFNAGAKWPAQVEVLNKFGTIKEYNFPRQFGMLTFEAGRDRPAEVDRPWIDDLSIARGTWSYVDGMKLLTTREVLHGLIDRVSRGGGLLLSLAPKASGEIPANQKTILREMGEWLKVNGEAIYGTRTWKVHTEGSTEKLITNNGQHTGWRFDECGAEDIRFTRKGDALYAIALGWPQSGHWLVKSLAGTQVKSVSLLGGVPLKWTQGAEGLRIEAPATQAGKYAYTFKIGL</sequence>
<organism evidence="9 10">
    <name type="scientific">Paludibaculum fermentans</name>
    <dbReference type="NCBI Taxonomy" id="1473598"/>
    <lineage>
        <taxon>Bacteria</taxon>
        <taxon>Pseudomonadati</taxon>
        <taxon>Acidobacteriota</taxon>
        <taxon>Terriglobia</taxon>
        <taxon>Bryobacterales</taxon>
        <taxon>Bryobacteraceae</taxon>
        <taxon>Paludibaculum</taxon>
    </lineage>
</organism>
<feature type="domain" description="Glycoside hydrolase family 29 N-terminal" evidence="7">
    <location>
        <begin position="15"/>
        <end position="382"/>
    </location>
</feature>
<dbReference type="SMART" id="SM00812">
    <property type="entry name" value="Alpha_L_fucos"/>
    <property type="match status" value="1"/>
</dbReference>
<dbReference type="PANTHER" id="PTHR10030:SF37">
    <property type="entry name" value="ALPHA-L-FUCOSIDASE-RELATED"/>
    <property type="match status" value="1"/>
</dbReference>
<dbReference type="RefSeq" id="WP_194448139.1">
    <property type="nucleotide sequence ID" value="NZ_CP063849.1"/>
</dbReference>
<keyword evidence="6" id="KW-0326">Glycosidase</keyword>
<dbReference type="GO" id="GO:0004560">
    <property type="term" value="F:alpha-L-fucosidase activity"/>
    <property type="evidence" value="ECO:0007669"/>
    <property type="project" value="InterPro"/>
</dbReference>
<dbReference type="InterPro" id="IPR000933">
    <property type="entry name" value="Glyco_hydro_29"/>
</dbReference>
<accession>A0A7S7SJZ7</accession>
<dbReference type="InterPro" id="IPR031919">
    <property type="entry name" value="Fucosidase_C"/>
</dbReference>
<evidence type="ECO:0000313" key="10">
    <source>
        <dbReference type="Proteomes" id="UP000593892"/>
    </source>
</evidence>
<dbReference type="InterPro" id="IPR057739">
    <property type="entry name" value="Glyco_hydro_29_N"/>
</dbReference>
<dbReference type="AlphaFoldDB" id="A0A7S7SJZ7"/>
<proteinExistence type="inferred from homology"/>
<evidence type="ECO:0000256" key="6">
    <source>
        <dbReference type="ARBA" id="ARBA00023295"/>
    </source>
</evidence>